<protein>
    <submittedName>
        <fullName evidence="3">Uncharacterized protein</fullName>
    </submittedName>
</protein>
<evidence type="ECO:0000313" key="3">
    <source>
        <dbReference type="EMBL" id="KAJ8040600.1"/>
    </source>
</evidence>
<sequence>MARAKEPEESIFEFDTEDNPDIELDENCHPPLVKSFSIHDGLALQDRVCALEKEMEILQSKIAAAASRSRDEANEEVKMKRQHESVAQLRTQMDALKKELALREDTVKSLQQQLERAVAKAIKEREELRKRYETKFWELKKEYEDNAHVVQMRLISRLDGERVRLEESYSGRITASEVLKDSHFVVRQVENNEVASSVPRLICSSCKELYLPDESQEERGNRCFFHPLPPMKKNTWEKGWLPDIDGKKYKNYCYWACCNTLAKKRPVGCCEGRHHQDWEADILLKKVMQDGSGNTTKMLEKSMSEVTIITD</sequence>
<evidence type="ECO:0000256" key="2">
    <source>
        <dbReference type="SAM" id="MobiDB-lite"/>
    </source>
</evidence>
<proteinExistence type="predicted"/>
<feature type="coiled-coil region" evidence="1">
    <location>
        <begin position="79"/>
        <end position="131"/>
    </location>
</feature>
<keyword evidence="4" id="KW-1185">Reference proteome</keyword>
<name>A0A9Q1C915_HOLLE</name>
<feature type="region of interest" description="Disordered" evidence="2">
    <location>
        <begin position="1"/>
        <end position="21"/>
    </location>
</feature>
<comment type="caution">
    <text evidence="3">The sequence shown here is derived from an EMBL/GenBank/DDBJ whole genome shotgun (WGS) entry which is preliminary data.</text>
</comment>
<reference evidence="3" key="1">
    <citation type="submission" date="2021-10" db="EMBL/GenBank/DDBJ databases">
        <title>Tropical sea cucumber genome reveals ecological adaptation and Cuvierian tubules defense mechanism.</title>
        <authorList>
            <person name="Chen T."/>
        </authorList>
    </citation>
    <scope>NUCLEOTIDE SEQUENCE</scope>
    <source>
        <strain evidence="3">Nanhai2018</strain>
        <tissue evidence="3">Muscle</tissue>
    </source>
</reference>
<organism evidence="3 4">
    <name type="scientific">Holothuria leucospilota</name>
    <name type="common">Black long sea cucumber</name>
    <name type="synonym">Mertensiothuria leucospilota</name>
    <dbReference type="NCBI Taxonomy" id="206669"/>
    <lineage>
        <taxon>Eukaryota</taxon>
        <taxon>Metazoa</taxon>
        <taxon>Echinodermata</taxon>
        <taxon>Eleutherozoa</taxon>
        <taxon>Echinozoa</taxon>
        <taxon>Holothuroidea</taxon>
        <taxon>Aspidochirotacea</taxon>
        <taxon>Aspidochirotida</taxon>
        <taxon>Holothuriidae</taxon>
        <taxon>Holothuria</taxon>
    </lineage>
</organism>
<dbReference type="Proteomes" id="UP001152320">
    <property type="component" value="Chromosome 6"/>
</dbReference>
<dbReference type="EMBL" id="JAIZAY010000006">
    <property type="protein sequence ID" value="KAJ8040600.1"/>
    <property type="molecule type" value="Genomic_DNA"/>
</dbReference>
<evidence type="ECO:0000256" key="1">
    <source>
        <dbReference type="SAM" id="Coils"/>
    </source>
</evidence>
<accession>A0A9Q1C915</accession>
<dbReference type="OrthoDB" id="10071430at2759"/>
<feature type="compositionally biased region" description="Acidic residues" evidence="2">
    <location>
        <begin position="9"/>
        <end position="21"/>
    </location>
</feature>
<gene>
    <name evidence="3" type="ORF">HOLleu_14939</name>
</gene>
<dbReference type="AlphaFoldDB" id="A0A9Q1C915"/>
<keyword evidence="1" id="KW-0175">Coiled coil</keyword>
<evidence type="ECO:0000313" key="4">
    <source>
        <dbReference type="Proteomes" id="UP001152320"/>
    </source>
</evidence>